<keyword evidence="1" id="KW-0472">Membrane</keyword>
<feature type="transmembrane region" description="Helical" evidence="1">
    <location>
        <begin position="66"/>
        <end position="92"/>
    </location>
</feature>
<dbReference type="EMBL" id="JAEEGA010000010">
    <property type="protein sequence ID" value="MBP1042465.1"/>
    <property type="molecule type" value="Genomic_DNA"/>
</dbReference>
<gene>
    <name evidence="2" type="ORF">I6N95_15710</name>
</gene>
<organism evidence="2 3">
    <name type="scientific">Vagococcus allomyrinae</name>
    <dbReference type="NCBI Taxonomy" id="2794353"/>
    <lineage>
        <taxon>Bacteria</taxon>
        <taxon>Bacillati</taxon>
        <taxon>Bacillota</taxon>
        <taxon>Bacilli</taxon>
        <taxon>Lactobacillales</taxon>
        <taxon>Enterococcaceae</taxon>
        <taxon>Vagococcus</taxon>
    </lineage>
</organism>
<evidence type="ECO:0000313" key="2">
    <source>
        <dbReference type="EMBL" id="MBP1042465.1"/>
    </source>
</evidence>
<keyword evidence="3" id="KW-1185">Reference proteome</keyword>
<comment type="caution">
    <text evidence="2">The sequence shown here is derived from an EMBL/GenBank/DDBJ whole genome shotgun (WGS) entry which is preliminary data.</text>
</comment>
<dbReference type="AlphaFoldDB" id="A0A940SVL9"/>
<evidence type="ECO:0000313" key="3">
    <source>
        <dbReference type="Proteomes" id="UP000674938"/>
    </source>
</evidence>
<dbReference type="Proteomes" id="UP000674938">
    <property type="component" value="Unassembled WGS sequence"/>
</dbReference>
<keyword evidence="1" id="KW-1133">Transmembrane helix</keyword>
<protein>
    <submittedName>
        <fullName evidence="2">Uncharacterized protein</fullName>
    </submittedName>
</protein>
<proteinExistence type="predicted"/>
<name>A0A940SVL9_9ENTE</name>
<evidence type="ECO:0000256" key="1">
    <source>
        <dbReference type="SAM" id="Phobius"/>
    </source>
</evidence>
<feature type="transmembrane region" description="Helical" evidence="1">
    <location>
        <begin position="34"/>
        <end position="54"/>
    </location>
</feature>
<dbReference type="RefSeq" id="WP_209529673.1">
    <property type="nucleotide sequence ID" value="NZ_JAEEGA010000010.1"/>
</dbReference>
<sequence>MRAIKKEYGLLIVASLPIINLVMQQKMPSLVVNNQAIGVLVNIFSVSIIVFYTVKKLLDKDKTELFLQRLLMLFGFAYSMLILLLLCSLLVFRLQN</sequence>
<keyword evidence="1" id="KW-0812">Transmembrane</keyword>
<accession>A0A940SVL9</accession>
<reference evidence="2" key="1">
    <citation type="submission" date="2020-12" db="EMBL/GenBank/DDBJ databases">
        <title>Vagococcus allomyrinae sp. nov. and Enterococcus lavae sp. nov., isolated from the larvae of Allomyrina dichotoma.</title>
        <authorList>
            <person name="Lee S.D."/>
        </authorList>
    </citation>
    <scope>NUCLEOTIDE SEQUENCE</scope>
    <source>
        <strain evidence="2">BWB3-3</strain>
    </source>
</reference>